<organism evidence="4 5">
    <name type="scientific">Rathayibacter caricis DSM 15933</name>
    <dbReference type="NCBI Taxonomy" id="1328867"/>
    <lineage>
        <taxon>Bacteria</taxon>
        <taxon>Bacillati</taxon>
        <taxon>Actinomycetota</taxon>
        <taxon>Actinomycetes</taxon>
        <taxon>Micrococcales</taxon>
        <taxon>Microbacteriaceae</taxon>
        <taxon>Rathayibacter</taxon>
    </lineage>
</organism>
<accession>A0A2T4US98</accession>
<evidence type="ECO:0000313" key="4">
    <source>
        <dbReference type="EMBL" id="PTL72404.1"/>
    </source>
</evidence>
<dbReference type="GO" id="GO:0003677">
    <property type="term" value="F:DNA binding"/>
    <property type="evidence" value="ECO:0007669"/>
    <property type="project" value="UniProtKB-KW"/>
</dbReference>
<dbReference type="Gene3D" id="2.60.120.10">
    <property type="entry name" value="Jelly Rolls"/>
    <property type="match status" value="1"/>
</dbReference>
<comment type="caution">
    <text evidence="4">The sequence shown here is derived from an EMBL/GenBank/DDBJ whole genome shotgun (WGS) entry which is preliminary data.</text>
</comment>
<dbReference type="InterPro" id="IPR010982">
    <property type="entry name" value="Lambda_DNA-bd_dom_sf"/>
</dbReference>
<dbReference type="InterPro" id="IPR014710">
    <property type="entry name" value="RmlC-like_jellyroll"/>
</dbReference>
<dbReference type="Gene3D" id="1.10.260.40">
    <property type="entry name" value="lambda repressor-like DNA-binding domains"/>
    <property type="match status" value="1"/>
</dbReference>
<dbReference type="GO" id="GO:0003700">
    <property type="term" value="F:DNA-binding transcription factor activity"/>
    <property type="evidence" value="ECO:0007669"/>
    <property type="project" value="TreeGrafter"/>
</dbReference>
<dbReference type="InterPro" id="IPR011051">
    <property type="entry name" value="RmlC_Cupin_sf"/>
</dbReference>
<dbReference type="PROSITE" id="PS50943">
    <property type="entry name" value="HTH_CROC1"/>
    <property type="match status" value="1"/>
</dbReference>
<evidence type="ECO:0000259" key="3">
    <source>
        <dbReference type="PROSITE" id="PS50943"/>
    </source>
</evidence>
<evidence type="ECO:0000313" key="5">
    <source>
        <dbReference type="Proteomes" id="UP000241085"/>
    </source>
</evidence>
<dbReference type="Proteomes" id="UP000241085">
    <property type="component" value="Unassembled WGS sequence"/>
</dbReference>
<dbReference type="CDD" id="cd02209">
    <property type="entry name" value="cupin_XRE_C"/>
    <property type="match status" value="1"/>
</dbReference>
<dbReference type="PANTHER" id="PTHR46797">
    <property type="entry name" value="HTH-TYPE TRANSCRIPTIONAL REGULATOR"/>
    <property type="match status" value="1"/>
</dbReference>
<keyword evidence="5" id="KW-1185">Reference proteome</keyword>
<dbReference type="PANTHER" id="PTHR46797:SF1">
    <property type="entry name" value="METHYLPHOSPHONATE SYNTHASE"/>
    <property type="match status" value="1"/>
</dbReference>
<keyword evidence="1" id="KW-0238">DNA-binding</keyword>
<reference evidence="4 5" key="1">
    <citation type="submission" date="2018-03" db="EMBL/GenBank/DDBJ databases">
        <title>Bacteriophage NCPPB3778 and a type I-E CRISPR drive the evolution of the US Biological Select Agent, Rathayibacter toxicus.</title>
        <authorList>
            <person name="Davis E.W.II."/>
            <person name="Tabima J.F."/>
            <person name="Weisberg A.J."/>
            <person name="Dantas Lopes L."/>
            <person name="Wiseman M.S."/>
            <person name="Wiseman M.S."/>
            <person name="Pupko T."/>
            <person name="Belcher M.S."/>
            <person name="Sechler A.J."/>
            <person name="Tancos M.A."/>
            <person name="Schroeder B.K."/>
            <person name="Murray T.D."/>
            <person name="Luster D.G."/>
            <person name="Schneider W.L."/>
            <person name="Rogers E."/>
            <person name="Andreote F.D."/>
            <person name="Grunwald N.J."/>
            <person name="Putnam M.L."/>
            <person name="Chang J.H."/>
        </authorList>
    </citation>
    <scope>NUCLEOTIDE SEQUENCE [LARGE SCALE GENOMIC DNA]</scope>
    <source>
        <strain evidence="4 5">DSM 15933</strain>
    </source>
</reference>
<dbReference type="GO" id="GO:0005829">
    <property type="term" value="C:cytosol"/>
    <property type="evidence" value="ECO:0007669"/>
    <property type="project" value="TreeGrafter"/>
</dbReference>
<evidence type="ECO:0000256" key="1">
    <source>
        <dbReference type="ARBA" id="ARBA00023125"/>
    </source>
</evidence>
<evidence type="ECO:0000256" key="2">
    <source>
        <dbReference type="SAM" id="MobiDB-lite"/>
    </source>
</evidence>
<feature type="domain" description="HTH cro/C1-type" evidence="3">
    <location>
        <begin position="39"/>
        <end position="93"/>
    </location>
</feature>
<dbReference type="CDD" id="cd00093">
    <property type="entry name" value="HTH_XRE"/>
    <property type="match status" value="1"/>
</dbReference>
<dbReference type="InterPro" id="IPR013096">
    <property type="entry name" value="Cupin_2"/>
</dbReference>
<gene>
    <name evidence="4" type="ORF">C1I63_05780</name>
</gene>
<feature type="region of interest" description="Disordered" evidence="2">
    <location>
        <begin position="1"/>
        <end position="25"/>
    </location>
</feature>
<dbReference type="SUPFAM" id="SSF47413">
    <property type="entry name" value="lambda repressor-like DNA-binding domains"/>
    <property type="match status" value="1"/>
</dbReference>
<proteinExistence type="predicted"/>
<sequence>MITRSNHSPQDRTTAPPGGPMSDDAAEAPALASEIGALVRALRTSRGLSMRALAAEAGVSQPFLSKLENGRLLPSLSTLYALAAAFDVPPAELVPAIASSDDTTPEAHLRASDAPHAPRARLVAGGPGRRTEAYLFTAQPGQSDDVDFAHPGEEFVFVTEGAAVLTYADGASRTVSAGESITIETTRPHRWSVPADAAGAARYLLVTTHSG</sequence>
<protein>
    <submittedName>
        <fullName evidence="4">Transcriptional regulator</fullName>
    </submittedName>
</protein>
<dbReference type="AlphaFoldDB" id="A0A2T4US98"/>
<dbReference type="SMART" id="SM00530">
    <property type="entry name" value="HTH_XRE"/>
    <property type="match status" value="1"/>
</dbReference>
<name>A0A2T4US98_9MICO</name>
<dbReference type="InterPro" id="IPR050807">
    <property type="entry name" value="TransReg_Diox_bact_type"/>
</dbReference>
<dbReference type="Pfam" id="PF07883">
    <property type="entry name" value="Cupin_2"/>
    <property type="match status" value="1"/>
</dbReference>
<dbReference type="EMBL" id="PZPL01000001">
    <property type="protein sequence ID" value="PTL72404.1"/>
    <property type="molecule type" value="Genomic_DNA"/>
</dbReference>
<dbReference type="SUPFAM" id="SSF51182">
    <property type="entry name" value="RmlC-like cupins"/>
    <property type="match status" value="1"/>
</dbReference>
<dbReference type="Pfam" id="PF01381">
    <property type="entry name" value="HTH_3"/>
    <property type="match status" value="1"/>
</dbReference>
<feature type="compositionally biased region" description="Polar residues" evidence="2">
    <location>
        <begin position="1"/>
        <end position="13"/>
    </location>
</feature>
<dbReference type="InterPro" id="IPR001387">
    <property type="entry name" value="Cro/C1-type_HTH"/>
</dbReference>